<dbReference type="InterPro" id="IPR045569">
    <property type="entry name" value="Metalloprtase-TldD/E_C"/>
</dbReference>
<gene>
    <name evidence="2" type="ORF">A2806_04355</name>
</gene>
<organism evidence="2 3">
    <name type="scientific">Candidatus Terrybacteria bacterium RIFCSPHIGHO2_01_FULL_48_17</name>
    <dbReference type="NCBI Taxonomy" id="1802362"/>
    <lineage>
        <taxon>Bacteria</taxon>
        <taxon>Candidatus Terryibacteriota</taxon>
    </lineage>
</organism>
<sequence length="465" mass="51196">MRGKTETLDILSCVVKEARRLGLDAEAIWSSYREATMRSAWGEVHQTPTADAGILEFRLRRGFRAARISVAESNQKAISAAVKRCSEMLSEVPENPYLPDLLHPPTDFPEEIGNLQGVPEFPDDLTVKERAFAHVKRSARGTQLVGSGRFFTAGCEMGVANTAGLARYHTASYSFLSLVVTGAHGLSSYADRASTSPEGVDVDAVIDEAFARAARAQQLPFFDPFSDGKGARRYDSVFTHYAVGEWLYWLSMFIFNGLSVFEGESFLSGYRIGDRITGDRFSMRDDWTHPGVIPLPFDLEGATRSVLPLVERGIFRGIPCDGMTAKKSGMKSTGHSLFGSWGAVPFCVVVDGGNDTFETLVAQSVTPTIVGTYFNYPSLPDLREAVFTATTRHGTFLVEDGKYKAVCPPLRLRMRSFEALERIDGMTPPRLIRGQENYGMFYPISLVVPAMRLSDVNFVGSNPTI</sequence>
<protein>
    <recommendedName>
        <fullName evidence="1">Metalloprotease TldD/E C-terminal domain-containing protein</fullName>
    </recommendedName>
</protein>
<name>A0A1G2PKR8_9BACT</name>
<dbReference type="GO" id="GO:0006508">
    <property type="term" value="P:proteolysis"/>
    <property type="evidence" value="ECO:0007669"/>
    <property type="project" value="InterPro"/>
</dbReference>
<dbReference type="Gene3D" id="3.30.2290.10">
    <property type="entry name" value="PmbA/TldD superfamily"/>
    <property type="match status" value="1"/>
</dbReference>
<evidence type="ECO:0000313" key="2">
    <source>
        <dbReference type="EMBL" id="OHA48897.1"/>
    </source>
</evidence>
<dbReference type="EMBL" id="MHSS01000002">
    <property type="protein sequence ID" value="OHA48897.1"/>
    <property type="molecule type" value="Genomic_DNA"/>
</dbReference>
<dbReference type="Pfam" id="PF19289">
    <property type="entry name" value="PmbA_TldD_3rd"/>
    <property type="match status" value="1"/>
</dbReference>
<dbReference type="Proteomes" id="UP000177629">
    <property type="component" value="Unassembled WGS sequence"/>
</dbReference>
<accession>A0A1G2PKR8</accession>
<dbReference type="SUPFAM" id="SSF111283">
    <property type="entry name" value="Putative modulator of DNA gyrase, PmbA/TldD"/>
    <property type="match status" value="1"/>
</dbReference>
<evidence type="ECO:0000313" key="3">
    <source>
        <dbReference type="Proteomes" id="UP000177629"/>
    </source>
</evidence>
<dbReference type="GO" id="GO:0008237">
    <property type="term" value="F:metallopeptidase activity"/>
    <property type="evidence" value="ECO:0007669"/>
    <property type="project" value="InterPro"/>
</dbReference>
<dbReference type="PANTHER" id="PTHR43666">
    <property type="entry name" value="TLDD PROTEIN"/>
    <property type="match status" value="1"/>
</dbReference>
<evidence type="ECO:0000259" key="1">
    <source>
        <dbReference type="Pfam" id="PF19289"/>
    </source>
</evidence>
<proteinExistence type="predicted"/>
<dbReference type="AlphaFoldDB" id="A0A1G2PKR8"/>
<reference evidence="2 3" key="1">
    <citation type="journal article" date="2016" name="Nat. Commun.">
        <title>Thousands of microbial genomes shed light on interconnected biogeochemical processes in an aquifer system.</title>
        <authorList>
            <person name="Anantharaman K."/>
            <person name="Brown C.T."/>
            <person name="Hug L.A."/>
            <person name="Sharon I."/>
            <person name="Castelle C.J."/>
            <person name="Probst A.J."/>
            <person name="Thomas B.C."/>
            <person name="Singh A."/>
            <person name="Wilkins M.J."/>
            <person name="Karaoz U."/>
            <person name="Brodie E.L."/>
            <person name="Williams K.H."/>
            <person name="Hubbard S.S."/>
            <person name="Banfield J.F."/>
        </authorList>
    </citation>
    <scope>NUCLEOTIDE SEQUENCE [LARGE SCALE GENOMIC DNA]</scope>
</reference>
<dbReference type="PANTHER" id="PTHR43666:SF1">
    <property type="entry name" value="CONSERVED PROTEIN"/>
    <property type="match status" value="1"/>
</dbReference>
<comment type="caution">
    <text evidence="2">The sequence shown here is derived from an EMBL/GenBank/DDBJ whole genome shotgun (WGS) entry which is preliminary data.</text>
</comment>
<dbReference type="InterPro" id="IPR035068">
    <property type="entry name" value="TldD/PmbA_N"/>
</dbReference>
<dbReference type="InterPro" id="IPR036059">
    <property type="entry name" value="TldD/PmbA_sf"/>
</dbReference>
<feature type="domain" description="Metalloprotease TldD/E C-terminal" evidence="1">
    <location>
        <begin position="232"/>
        <end position="459"/>
    </location>
</feature>
<dbReference type="STRING" id="1802362.A2806_04355"/>